<proteinExistence type="predicted"/>
<dbReference type="Gene3D" id="3.40.50.720">
    <property type="entry name" value="NAD(P)-binding Rossmann-like Domain"/>
    <property type="match status" value="1"/>
</dbReference>
<evidence type="ECO:0000256" key="2">
    <source>
        <dbReference type="ARBA" id="ARBA00023277"/>
    </source>
</evidence>
<evidence type="ECO:0000259" key="3">
    <source>
        <dbReference type="Pfam" id="PF01370"/>
    </source>
</evidence>
<dbReference type="Pfam" id="PF01370">
    <property type="entry name" value="Epimerase"/>
    <property type="match status" value="1"/>
</dbReference>
<comment type="caution">
    <text evidence="4">The sequence shown here is derived from an EMBL/GenBank/DDBJ whole genome shotgun (WGS) entry which is preliminary data.</text>
</comment>
<reference evidence="4 5" key="1">
    <citation type="journal article" date="2014" name="Int. J. Syst. Evol. Microbiol.">
        <title>Complete genome sequence of Corynebacterium casei LMG S-19264T (=DSM 44701T), isolated from a smear-ripened cheese.</title>
        <authorList>
            <consortium name="US DOE Joint Genome Institute (JGI-PGF)"/>
            <person name="Walter F."/>
            <person name="Albersmeier A."/>
            <person name="Kalinowski J."/>
            <person name="Ruckert C."/>
        </authorList>
    </citation>
    <scope>NUCLEOTIDE SEQUENCE [LARGE SCALE GENOMIC DNA]</scope>
    <source>
        <strain evidence="4 5">KCTC 23968</strain>
    </source>
</reference>
<evidence type="ECO:0000313" key="4">
    <source>
        <dbReference type="EMBL" id="GGX63237.1"/>
    </source>
</evidence>
<dbReference type="InterPro" id="IPR036291">
    <property type="entry name" value="NAD(P)-bd_dom_sf"/>
</dbReference>
<gene>
    <name evidence="4" type="ORF">GCM10011309_11510</name>
</gene>
<dbReference type="SUPFAM" id="SSF51735">
    <property type="entry name" value="NAD(P)-binding Rossmann-fold domains"/>
    <property type="match status" value="1"/>
</dbReference>
<dbReference type="PANTHER" id="PTHR43103:SF3">
    <property type="entry name" value="ADP-L-GLYCERO-D-MANNO-HEPTOSE-6-EPIMERASE"/>
    <property type="match status" value="1"/>
</dbReference>
<protein>
    <submittedName>
        <fullName evidence="4">UDP-glucose 4-epimerase</fullName>
    </submittedName>
</protein>
<accession>A0A918KHL7</accession>
<evidence type="ECO:0000313" key="5">
    <source>
        <dbReference type="Proteomes" id="UP000600865"/>
    </source>
</evidence>
<organism evidence="4 5">
    <name type="scientific">Litorimonas cladophorae</name>
    <dbReference type="NCBI Taxonomy" id="1220491"/>
    <lineage>
        <taxon>Bacteria</taxon>
        <taxon>Pseudomonadati</taxon>
        <taxon>Pseudomonadota</taxon>
        <taxon>Alphaproteobacteria</taxon>
        <taxon>Maricaulales</taxon>
        <taxon>Robiginitomaculaceae</taxon>
    </lineage>
</organism>
<evidence type="ECO:0000256" key="1">
    <source>
        <dbReference type="ARBA" id="ARBA00022857"/>
    </source>
</evidence>
<keyword evidence="2" id="KW-0119">Carbohydrate metabolism</keyword>
<dbReference type="Gene3D" id="3.90.25.10">
    <property type="entry name" value="UDP-galactose 4-epimerase, domain 1"/>
    <property type="match status" value="1"/>
</dbReference>
<dbReference type="Proteomes" id="UP000600865">
    <property type="component" value="Unassembled WGS sequence"/>
</dbReference>
<name>A0A918KHL7_9PROT</name>
<keyword evidence="5" id="KW-1185">Reference proteome</keyword>
<dbReference type="AlphaFoldDB" id="A0A918KHL7"/>
<sequence length="308" mass="32581">MRVIVTGAGGFVGRRVVRQLKGHDIVALDTDLGALSNTPNITKLSGDLRSPEVLSRAFSGGCDAVIHLATVPGGEAEANPALAKSVNVDATMALIDMAAKAGDCPRFVFASSIAVFGKLPETPVMDAVPPQPEMYYGAHKFMMENWIATLSRRGDVDGISLRLPGIVARPKSPSGMKSAFLSDIFHALRSDQDFTMPVEKGANSWLSSVATAAKNIALAATIETSDVVNHNAVLLPAVRVNMLALENEIRDQIGGSTSTIHYVPDAALQSIFAAHPPVTTPSAQRMGFISDINLKTLVNSVLSEKHDG</sequence>
<keyword evidence="1" id="KW-0521">NADP</keyword>
<dbReference type="RefSeq" id="WP_189582571.1">
    <property type="nucleotide sequence ID" value="NZ_BMYV01000001.1"/>
</dbReference>
<dbReference type="InterPro" id="IPR001509">
    <property type="entry name" value="Epimerase_deHydtase"/>
</dbReference>
<dbReference type="PANTHER" id="PTHR43103">
    <property type="entry name" value="NUCLEOSIDE-DIPHOSPHATE-SUGAR EPIMERASE"/>
    <property type="match status" value="1"/>
</dbReference>
<dbReference type="EMBL" id="BMYV01000001">
    <property type="protein sequence ID" value="GGX63237.1"/>
    <property type="molecule type" value="Genomic_DNA"/>
</dbReference>
<feature type="domain" description="NAD-dependent epimerase/dehydratase" evidence="3">
    <location>
        <begin position="3"/>
        <end position="192"/>
    </location>
</feature>